<dbReference type="InterPro" id="IPR007740">
    <property type="entry name" value="Ribosomal_mL49"/>
</dbReference>
<evidence type="ECO:0000313" key="8">
    <source>
        <dbReference type="EMBL" id="KZT53540.1"/>
    </source>
</evidence>
<keyword evidence="4" id="KW-0496">Mitochondrion</keyword>
<dbReference type="OrthoDB" id="19439at2759"/>
<dbReference type="GO" id="GO:0006412">
    <property type="term" value="P:translation"/>
    <property type="evidence" value="ECO:0007669"/>
    <property type="project" value="InterPro"/>
</dbReference>
<dbReference type="InParanoid" id="A0A165DU03"/>
<dbReference type="EMBL" id="KV424034">
    <property type="protein sequence ID" value="KZT53540.1"/>
    <property type="molecule type" value="Genomic_DNA"/>
</dbReference>
<evidence type="ECO:0000256" key="1">
    <source>
        <dbReference type="ARBA" id="ARBA00004173"/>
    </source>
</evidence>
<keyword evidence="5" id="KW-0687">Ribonucleoprotein</keyword>
<comment type="similarity">
    <text evidence="2">Belongs to the mitochondrion-specific ribosomal protein mL49 family.</text>
</comment>
<accession>A0A165DU03</accession>
<feature type="region of interest" description="Disordered" evidence="7">
    <location>
        <begin position="13"/>
        <end position="67"/>
    </location>
</feature>
<feature type="compositionally biased region" description="Low complexity" evidence="7">
    <location>
        <begin position="23"/>
        <end position="36"/>
    </location>
</feature>
<dbReference type="AlphaFoldDB" id="A0A165DU03"/>
<evidence type="ECO:0000256" key="4">
    <source>
        <dbReference type="ARBA" id="ARBA00023128"/>
    </source>
</evidence>
<organism evidence="8 9">
    <name type="scientific">Calocera cornea HHB12733</name>
    <dbReference type="NCBI Taxonomy" id="1353952"/>
    <lineage>
        <taxon>Eukaryota</taxon>
        <taxon>Fungi</taxon>
        <taxon>Dikarya</taxon>
        <taxon>Basidiomycota</taxon>
        <taxon>Agaricomycotina</taxon>
        <taxon>Dacrymycetes</taxon>
        <taxon>Dacrymycetales</taxon>
        <taxon>Dacrymycetaceae</taxon>
        <taxon>Calocera</taxon>
    </lineage>
</organism>
<comment type="subcellular location">
    <subcellularLocation>
        <location evidence="1">Mitochondrion</location>
    </subcellularLocation>
</comment>
<gene>
    <name evidence="8" type="ORF">CALCODRAFT_486224</name>
</gene>
<dbReference type="Gene3D" id="3.30.780.10">
    <property type="entry name" value="SUI1-like domain"/>
    <property type="match status" value="1"/>
</dbReference>
<sequence>MFASLRTASRPLVRRPYLARSLQTASVPPTSSASTSQPPPKSSKPRKPREKATSTPALSTQEAQAEQTVKYPYHIGRSWRGGEPVYEDWVRGGRARTLIRLVQGDQKKLLQDLQTTLFAPLGIDETRLDGRVRLPGHIDLRGHWRREVVFWMRERGL</sequence>
<dbReference type="PANTHER" id="PTHR13477">
    <property type="entry name" value="MITOCHONDRIAL 39S RIBOSOMAL PROTEIN L49"/>
    <property type="match status" value="1"/>
</dbReference>
<dbReference type="PANTHER" id="PTHR13477:SF0">
    <property type="entry name" value="LARGE RIBOSOMAL SUBUNIT PROTEIN ML49"/>
    <property type="match status" value="1"/>
</dbReference>
<dbReference type="Pfam" id="PF05046">
    <property type="entry name" value="Img2"/>
    <property type="match status" value="1"/>
</dbReference>
<feature type="compositionally biased region" description="Polar residues" evidence="7">
    <location>
        <begin position="53"/>
        <end position="67"/>
    </location>
</feature>
<name>A0A165DU03_9BASI</name>
<evidence type="ECO:0000256" key="6">
    <source>
        <dbReference type="ARBA" id="ARBA00035191"/>
    </source>
</evidence>
<evidence type="ECO:0000256" key="7">
    <source>
        <dbReference type="SAM" id="MobiDB-lite"/>
    </source>
</evidence>
<proteinExistence type="inferred from homology"/>
<dbReference type="GO" id="GO:0005762">
    <property type="term" value="C:mitochondrial large ribosomal subunit"/>
    <property type="evidence" value="ECO:0007669"/>
    <property type="project" value="TreeGrafter"/>
</dbReference>
<dbReference type="GO" id="GO:0003735">
    <property type="term" value="F:structural constituent of ribosome"/>
    <property type="evidence" value="ECO:0007669"/>
    <property type="project" value="InterPro"/>
</dbReference>
<protein>
    <recommendedName>
        <fullName evidence="6">Large ribosomal subunit protein mL49</fullName>
    </recommendedName>
</protein>
<keyword evidence="9" id="KW-1185">Reference proteome</keyword>
<keyword evidence="3" id="KW-0689">Ribosomal protein</keyword>
<evidence type="ECO:0000256" key="2">
    <source>
        <dbReference type="ARBA" id="ARBA00005677"/>
    </source>
</evidence>
<evidence type="ECO:0000256" key="3">
    <source>
        <dbReference type="ARBA" id="ARBA00022980"/>
    </source>
</evidence>
<dbReference type="Proteomes" id="UP000076842">
    <property type="component" value="Unassembled WGS sequence"/>
</dbReference>
<evidence type="ECO:0000313" key="9">
    <source>
        <dbReference type="Proteomes" id="UP000076842"/>
    </source>
</evidence>
<evidence type="ECO:0000256" key="5">
    <source>
        <dbReference type="ARBA" id="ARBA00023274"/>
    </source>
</evidence>
<dbReference type="STRING" id="1353952.A0A165DU03"/>
<reference evidence="8 9" key="1">
    <citation type="journal article" date="2016" name="Mol. Biol. Evol.">
        <title>Comparative Genomics of Early-Diverging Mushroom-Forming Fungi Provides Insights into the Origins of Lignocellulose Decay Capabilities.</title>
        <authorList>
            <person name="Nagy L.G."/>
            <person name="Riley R."/>
            <person name="Tritt A."/>
            <person name="Adam C."/>
            <person name="Daum C."/>
            <person name="Floudas D."/>
            <person name="Sun H."/>
            <person name="Yadav J.S."/>
            <person name="Pangilinan J."/>
            <person name="Larsson K.H."/>
            <person name="Matsuura K."/>
            <person name="Barry K."/>
            <person name="Labutti K."/>
            <person name="Kuo R."/>
            <person name="Ohm R.A."/>
            <person name="Bhattacharya S.S."/>
            <person name="Shirouzu T."/>
            <person name="Yoshinaga Y."/>
            <person name="Martin F.M."/>
            <person name="Grigoriev I.V."/>
            <person name="Hibbett D.S."/>
        </authorList>
    </citation>
    <scope>NUCLEOTIDE SEQUENCE [LARGE SCALE GENOMIC DNA]</scope>
    <source>
        <strain evidence="8 9">HHB12733</strain>
    </source>
</reference>